<dbReference type="Gene3D" id="3.90.1150.10">
    <property type="entry name" value="Aspartate Aminotransferase, domain 1"/>
    <property type="match status" value="1"/>
</dbReference>
<comment type="subunit">
    <text evidence="3">Homodimer.</text>
</comment>
<dbReference type="EMBL" id="JBHSUA010000009">
    <property type="protein sequence ID" value="MFC6396466.1"/>
    <property type="molecule type" value="Genomic_DNA"/>
</dbReference>
<evidence type="ECO:0000256" key="7">
    <source>
        <dbReference type="RuleBase" id="RU000481"/>
    </source>
</evidence>
<dbReference type="PROSITE" id="PS00105">
    <property type="entry name" value="AA_TRANSFER_CLASS_1"/>
    <property type="match status" value="1"/>
</dbReference>
<accession>A0ABW1WZG6</accession>
<evidence type="ECO:0000259" key="8">
    <source>
        <dbReference type="Pfam" id="PF00155"/>
    </source>
</evidence>
<name>A0ABW1WZG6_9ACTN</name>
<dbReference type="InterPro" id="IPR000796">
    <property type="entry name" value="Asp_trans"/>
</dbReference>
<dbReference type="CDD" id="cd00609">
    <property type="entry name" value="AAT_like"/>
    <property type="match status" value="1"/>
</dbReference>
<evidence type="ECO:0000313" key="10">
    <source>
        <dbReference type="Proteomes" id="UP001596266"/>
    </source>
</evidence>
<protein>
    <recommendedName>
        <fullName evidence="7">Aminotransferase</fullName>
        <ecNumber evidence="7">2.6.1.-</ecNumber>
    </recommendedName>
</protein>
<dbReference type="PANTHER" id="PTHR11879">
    <property type="entry name" value="ASPARTATE AMINOTRANSFERASE"/>
    <property type="match status" value="1"/>
</dbReference>
<dbReference type="Gene3D" id="3.40.640.10">
    <property type="entry name" value="Type I PLP-dependent aspartate aminotransferase-like (Major domain)"/>
    <property type="match status" value="1"/>
</dbReference>
<gene>
    <name evidence="9" type="ORF">ACFP57_05615</name>
</gene>
<dbReference type="PRINTS" id="PR00799">
    <property type="entry name" value="TRANSAMINASE"/>
</dbReference>
<dbReference type="InterPro" id="IPR004838">
    <property type="entry name" value="NHTrfase_class1_PyrdxlP-BS"/>
</dbReference>
<dbReference type="SUPFAM" id="SSF53383">
    <property type="entry name" value="PLP-dependent transferases"/>
    <property type="match status" value="1"/>
</dbReference>
<feature type="domain" description="Aminotransferase class I/classII large" evidence="8">
    <location>
        <begin position="40"/>
        <end position="398"/>
    </location>
</feature>
<dbReference type="NCBIfam" id="NF006719">
    <property type="entry name" value="PRK09257.1"/>
    <property type="match status" value="1"/>
</dbReference>
<dbReference type="PANTHER" id="PTHR11879:SF37">
    <property type="entry name" value="AROMATIC-AMINO-ACID AMINOTRANSFERASE"/>
    <property type="match status" value="1"/>
</dbReference>
<dbReference type="InterPro" id="IPR015422">
    <property type="entry name" value="PyrdxlP-dep_Trfase_small"/>
</dbReference>
<proteinExistence type="inferred from homology"/>
<keyword evidence="10" id="KW-1185">Reference proteome</keyword>
<dbReference type="InterPro" id="IPR015424">
    <property type="entry name" value="PyrdxlP-dep_Trfase"/>
</dbReference>
<evidence type="ECO:0000313" key="9">
    <source>
        <dbReference type="EMBL" id="MFC6396466.1"/>
    </source>
</evidence>
<evidence type="ECO:0000256" key="1">
    <source>
        <dbReference type="ARBA" id="ARBA00001933"/>
    </source>
</evidence>
<evidence type="ECO:0000256" key="4">
    <source>
        <dbReference type="ARBA" id="ARBA00022576"/>
    </source>
</evidence>
<comment type="similarity">
    <text evidence="2 7">Belongs to the class-I pyridoxal-phosphate-dependent aminotransferase family.</text>
</comment>
<dbReference type="EC" id="2.6.1.-" evidence="7"/>
<evidence type="ECO:0000256" key="2">
    <source>
        <dbReference type="ARBA" id="ARBA00007441"/>
    </source>
</evidence>
<sequence length="402" mass="43156">MTSPSATDAQPLDFERVAYYPGDPILGLIDLFAADEREYKVNLGVGVYLDEHGRLPLMQAVRAAEQSLAVDPGPRGYLPIGGTVGLARTIQGLVFGEGLVDLDTVATIQTLGGSGAVKEMADLARVELGVTRVIVSNPTWANHRAILEGAGLEVGTYRYYDGVGLDVEGMLADVRAAAPGTLVVAHACCHNPTGYDLTTQQWEQFAQLTAERGLFVLLDMAYQGLGDGLGEDRAAVEVFARTGQRFAVANSFSKNFGLYGERVGGLSVVCDRADEARRVRSQLCRLVRTNYSSPASHGAALVQRVLDDQVLRADWAAELTRMRERIVAMRAALRAGLEDHDLDGAFVTEQRGMFSFTGLSPEQMLALRDDFGVYGTEDGRICISGLNDGNVEHVAGAISAVS</sequence>
<dbReference type="InterPro" id="IPR015421">
    <property type="entry name" value="PyrdxlP-dep_Trfase_major"/>
</dbReference>
<dbReference type="Pfam" id="PF00155">
    <property type="entry name" value="Aminotran_1_2"/>
    <property type="match status" value="1"/>
</dbReference>
<keyword evidence="6" id="KW-0663">Pyridoxal phosphate</keyword>
<evidence type="ECO:0000256" key="5">
    <source>
        <dbReference type="ARBA" id="ARBA00022679"/>
    </source>
</evidence>
<comment type="cofactor">
    <cofactor evidence="1 7">
        <name>pyridoxal 5'-phosphate</name>
        <dbReference type="ChEBI" id="CHEBI:597326"/>
    </cofactor>
</comment>
<evidence type="ECO:0000256" key="6">
    <source>
        <dbReference type="ARBA" id="ARBA00022898"/>
    </source>
</evidence>
<keyword evidence="5 7" id="KW-0808">Transferase</keyword>
<comment type="caution">
    <text evidence="9">The sequence shown here is derived from an EMBL/GenBank/DDBJ whole genome shotgun (WGS) entry which is preliminary data.</text>
</comment>
<keyword evidence="4 7" id="KW-0032">Aminotransferase</keyword>
<evidence type="ECO:0000256" key="3">
    <source>
        <dbReference type="ARBA" id="ARBA00011738"/>
    </source>
</evidence>
<dbReference type="RefSeq" id="WP_343884894.1">
    <property type="nucleotide sequence ID" value="NZ_BAAAKI010000004.1"/>
</dbReference>
<dbReference type="InterPro" id="IPR004839">
    <property type="entry name" value="Aminotransferase_I/II_large"/>
</dbReference>
<organism evidence="9 10">
    <name type="scientific">Luteococcus sanguinis</name>
    <dbReference type="NCBI Taxonomy" id="174038"/>
    <lineage>
        <taxon>Bacteria</taxon>
        <taxon>Bacillati</taxon>
        <taxon>Actinomycetota</taxon>
        <taxon>Actinomycetes</taxon>
        <taxon>Propionibacteriales</taxon>
        <taxon>Propionibacteriaceae</taxon>
        <taxon>Luteococcus</taxon>
    </lineage>
</organism>
<dbReference type="Proteomes" id="UP001596266">
    <property type="component" value="Unassembled WGS sequence"/>
</dbReference>
<reference evidence="10" key="1">
    <citation type="journal article" date="2019" name="Int. J. Syst. Evol. Microbiol.">
        <title>The Global Catalogue of Microorganisms (GCM) 10K type strain sequencing project: providing services to taxonomists for standard genome sequencing and annotation.</title>
        <authorList>
            <consortium name="The Broad Institute Genomics Platform"/>
            <consortium name="The Broad Institute Genome Sequencing Center for Infectious Disease"/>
            <person name="Wu L."/>
            <person name="Ma J."/>
        </authorList>
    </citation>
    <scope>NUCLEOTIDE SEQUENCE [LARGE SCALE GENOMIC DNA]</scope>
    <source>
        <strain evidence="10">CGMCC 1.15277</strain>
    </source>
</reference>